<dbReference type="VEuPathDB" id="FungiDB:SeMB42_g00655"/>
<evidence type="ECO:0000256" key="10">
    <source>
        <dbReference type="ARBA" id="ARBA00069496"/>
    </source>
</evidence>
<dbReference type="CDD" id="cd11285">
    <property type="entry name" value="ADF_Twf-N_like"/>
    <property type="match status" value="1"/>
</dbReference>
<evidence type="ECO:0000256" key="7">
    <source>
        <dbReference type="ARBA" id="ARBA00023212"/>
    </source>
</evidence>
<dbReference type="EMBL" id="QEAM01000137">
    <property type="protein sequence ID" value="TPX45563.1"/>
    <property type="molecule type" value="Genomic_DNA"/>
</dbReference>
<evidence type="ECO:0000256" key="1">
    <source>
        <dbReference type="ARBA" id="ARBA00004245"/>
    </source>
</evidence>
<sequence>MSHQSGIRPSPDLLTTFLKADPSIRAIQIVISNEQLIAQDTINATSTWEADFPALQSWLTPTSPCFILYRMDSQTPSGDTDWIIMQYVPDNARVRDKMLYASSRATLTKELGDSKFIDSVYGTTPAEFTHAAYTHHTASKHAAAPKTPRELEIDRARMAENGEIGASARRMLVASPAIGFPFTPAVLTHLRTFSSGDINVLQLRIDGESIDVDDAKICAAGDVAANIPHTNPRFVLYRHTNSPNKLDATLFIYVCPTSSKVKERMLYSSAKANVIQTIEQALGNLITKKVEIDDPNDIHPSWIEDHLFPDQSSTHSDSPTLSGGKPNFSKPKPAGRGPTRMTKARVS</sequence>
<dbReference type="InterPro" id="IPR029006">
    <property type="entry name" value="ADF-H/Gelsolin-like_dom_sf"/>
</dbReference>
<evidence type="ECO:0000256" key="4">
    <source>
        <dbReference type="ARBA" id="ARBA00022490"/>
    </source>
</evidence>
<protein>
    <recommendedName>
        <fullName evidence="10">Twinfilin</fullName>
    </recommendedName>
</protein>
<dbReference type="FunFam" id="3.40.20.10:FF:000042">
    <property type="entry name" value="Actin depolymerizing protein"/>
    <property type="match status" value="1"/>
</dbReference>
<comment type="caution">
    <text evidence="14">The sequence shown here is derived from an EMBL/GenBank/DDBJ whole genome shotgun (WGS) entry which is preliminary data.</text>
</comment>
<feature type="compositionally biased region" description="Polar residues" evidence="11">
    <location>
        <begin position="310"/>
        <end position="321"/>
    </location>
</feature>
<proteinExistence type="inferred from homology"/>
<dbReference type="PROSITE" id="PS51263">
    <property type="entry name" value="ADF_H"/>
    <property type="match status" value="2"/>
</dbReference>
<dbReference type="PANTHER" id="PTHR13759">
    <property type="entry name" value="TWINFILIN"/>
    <property type="match status" value="1"/>
</dbReference>
<evidence type="ECO:0000313" key="15">
    <source>
        <dbReference type="Proteomes" id="UP000317494"/>
    </source>
</evidence>
<dbReference type="Gene3D" id="3.40.20.10">
    <property type="entry name" value="Severin"/>
    <property type="match status" value="2"/>
</dbReference>
<name>A0A507DQY0_9FUNG</name>
<reference evidence="15 16" key="1">
    <citation type="journal article" date="2019" name="Sci. Rep.">
        <title>Comparative genomics of chytrid fungi reveal insights into the obligate biotrophic and pathogenic lifestyle of Synchytrium endobioticum.</title>
        <authorList>
            <person name="van de Vossenberg B.T.L.H."/>
            <person name="Warris S."/>
            <person name="Nguyen H.D.T."/>
            <person name="van Gent-Pelzer M.P.E."/>
            <person name="Joly D.L."/>
            <person name="van de Geest H.C."/>
            <person name="Bonants P.J.M."/>
            <person name="Smith D.S."/>
            <person name="Levesque C.A."/>
            <person name="van der Lee T.A.J."/>
        </authorList>
    </citation>
    <scope>NUCLEOTIDE SEQUENCE [LARGE SCALE GENOMIC DNA]</scope>
    <source>
        <strain evidence="13 16">LEV6574</strain>
        <strain evidence="14 15">MB42</strain>
    </source>
</reference>
<dbReference type="AlphaFoldDB" id="A0A507DQY0"/>
<comment type="similarity">
    <text evidence="3">Belongs to the actin-binding proteins ADF family. Twinfilin subfamily.</text>
</comment>
<dbReference type="GO" id="GO:0051015">
    <property type="term" value="F:actin filament binding"/>
    <property type="evidence" value="ECO:0007669"/>
    <property type="project" value="TreeGrafter"/>
</dbReference>
<dbReference type="OrthoDB" id="10006997at2759"/>
<evidence type="ECO:0000256" key="5">
    <source>
        <dbReference type="ARBA" id="ARBA00022737"/>
    </source>
</evidence>
<accession>A0A507DQY0</accession>
<keyword evidence="6" id="KW-0009">Actin-binding</keyword>
<dbReference type="Proteomes" id="UP000317494">
    <property type="component" value="Unassembled WGS sequence"/>
</dbReference>
<comment type="function">
    <text evidence="9">Actin-binding protein involved in motile and morphological processes. Inhibits actin polymerization, likely by sequestering G-actin.</text>
</comment>
<organism evidence="14 15">
    <name type="scientific">Synchytrium endobioticum</name>
    <dbReference type="NCBI Taxonomy" id="286115"/>
    <lineage>
        <taxon>Eukaryota</taxon>
        <taxon>Fungi</taxon>
        <taxon>Fungi incertae sedis</taxon>
        <taxon>Chytridiomycota</taxon>
        <taxon>Chytridiomycota incertae sedis</taxon>
        <taxon>Chytridiomycetes</taxon>
        <taxon>Synchytriales</taxon>
        <taxon>Synchytriaceae</taxon>
        <taxon>Synchytrium</taxon>
    </lineage>
</organism>
<evidence type="ECO:0000313" key="13">
    <source>
        <dbReference type="EMBL" id="TPX45563.1"/>
    </source>
</evidence>
<keyword evidence="15" id="KW-1185">Reference proteome</keyword>
<evidence type="ECO:0000259" key="12">
    <source>
        <dbReference type="PROSITE" id="PS51263"/>
    </source>
</evidence>
<dbReference type="GO" id="GO:0051016">
    <property type="term" value="P:barbed-end actin filament capping"/>
    <property type="evidence" value="ECO:0007669"/>
    <property type="project" value="TreeGrafter"/>
</dbReference>
<dbReference type="Proteomes" id="UP000320475">
    <property type="component" value="Unassembled WGS sequence"/>
</dbReference>
<evidence type="ECO:0000313" key="14">
    <source>
        <dbReference type="EMBL" id="TPX53627.1"/>
    </source>
</evidence>
<dbReference type="GO" id="GO:0030042">
    <property type="term" value="P:actin filament depolymerization"/>
    <property type="evidence" value="ECO:0007669"/>
    <property type="project" value="TreeGrafter"/>
</dbReference>
<dbReference type="FunFam" id="3.40.20.10:FF:000007">
    <property type="entry name" value="Twinfilin-1 isoform 1"/>
    <property type="match status" value="1"/>
</dbReference>
<comment type="subcellular location">
    <subcellularLocation>
        <location evidence="2">Cytoplasm</location>
        <location evidence="2">Cell cortex</location>
    </subcellularLocation>
    <subcellularLocation>
        <location evidence="1">Cytoplasm</location>
        <location evidence="1">Cytoskeleton</location>
    </subcellularLocation>
</comment>
<dbReference type="InterPro" id="IPR002108">
    <property type="entry name" value="ADF-H"/>
</dbReference>
<dbReference type="GO" id="GO:0005884">
    <property type="term" value="C:actin filament"/>
    <property type="evidence" value="ECO:0007669"/>
    <property type="project" value="TreeGrafter"/>
</dbReference>
<evidence type="ECO:0000256" key="6">
    <source>
        <dbReference type="ARBA" id="ARBA00023203"/>
    </source>
</evidence>
<evidence type="ECO:0000256" key="2">
    <source>
        <dbReference type="ARBA" id="ARBA00004544"/>
    </source>
</evidence>
<dbReference type="Pfam" id="PF00241">
    <property type="entry name" value="Cofilin_ADF"/>
    <property type="match status" value="2"/>
</dbReference>
<dbReference type="PANTHER" id="PTHR13759:SF1">
    <property type="entry name" value="TWINFILIN"/>
    <property type="match status" value="1"/>
</dbReference>
<feature type="domain" description="ADF-H" evidence="12">
    <location>
        <begin position="1"/>
        <end position="138"/>
    </location>
</feature>
<comment type="subunit">
    <text evidence="8">Interacts with G-actin; ADP-actin form.</text>
</comment>
<keyword evidence="4" id="KW-0963">Cytoplasm</keyword>
<dbReference type="GO" id="GO:0003785">
    <property type="term" value="F:actin monomer binding"/>
    <property type="evidence" value="ECO:0007669"/>
    <property type="project" value="TreeGrafter"/>
</dbReference>
<dbReference type="EMBL" id="QEAN01000013">
    <property type="protein sequence ID" value="TPX53627.1"/>
    <property type="molecule type" value="Genomic_DNA"/>
</dbReference>
<dbReference type="InterPro" id="IPR028458">
    <property type="entry name" value="Twinfilin"/>
</dbReference>
<evidence type="ECO:0000256" key="8">
    <source>
        <dbReference type="ARBA" id="ARBA00038532"/>
    </source>
</evidence>
<keyword evidence="5" id="KW-0677">Repeat</keyword>
<evidence type="ECO:0000313" key="16">
    <source>
        <dbReference type="Proteomes" id="UP000320475"/>
    </source>
</evidence>
<keyword evidence="7" id="KW-0206">Cytoskeleton</keyword>
<dbReference type="SUPFAM" id="SSF55753">
    <property type="entry name" value="Actin depolymerizing proteins"/>
    <property type="match status" value="2"/>
</dbReference>
<dbReference type="SMART" id="SM00102">
    <property type="entry name" value="ADF"/>
    <property type="match status" value="2"/>
</dbReference>
<evidence type="ECO:0000256" key="9">
    <source>
        <dbReference type="ARBA" id="ARBA00056419"/>
    </source>
</evidence>
<dbReference type="GO" id="GO:0005938">
    <property type="term" value="C:cell cortex"/>
    <property type="evidence" value="ECO:0007669"/>
    <property type="project" value="UniProtKB-SubCell"/>
</dbReference>
<evidence type="ECO:0000256" key="3">
    <source>
        <dbReference type="ARBA" id="ARBA00009557"/>
    </source>
</evidence>
<evidence type="ECO:0000256" key="11">
    <source>
        <dbReference type="SAM" id="MobiDB-lite"/>
    </source>
</evidence>
<feature type="region of interest" description="Disordered" evidence="11">
    <location>
        <begin position="301"/>
        <end position="347"/>
    </location>
</feature>
<dbReference type="CDD" id="cd11284">
    <property type="entry name" value="ADF_Twf-C_like"/>
    <property type="match status" value="1"/>
</dbReference>
<gene>
    <name evidence="13" type="ORF">SeLEV6574_g03796</name>
    <name evidence="14" type="ORF">SeMB42_g00655</name>
</gene>
<dbReference type="STRING" id="286115.A0A507DQY0"/>
<feature type="domain" description="ADF-H" evidence="12">
    <location>
        <begin position="175"/>
        <end position="308"/>
    </location>
</feature>